<proteinExistence type="predicted"/>
<organism evidence="1 2">
    <name type="scientific">Pochonia chlamydosporia 170</name>
    <dbReference type="NCBI Taxonomy" id="1380566"/>
    <lineage>
        <taxon>Eukaryota</taxon>
        <taxon>Fungi</taxon>
        <taxon>Dikarya</taxon>
        <taxon>Ascomycota</taxon>
        <taxon>Pezizomycotina</taxon>
        <taxon>Sordariomycetes</taxon>
        <taxon>Hypocreomycetidae</taxon>
        <taxon>Hypocreales</taxon>
        <taxon>Clavicipitaceae</taxon>
        <taxon>Pochonia</taxon>
    </lineage>
</organism>
<dbReference type="EMBL" id="LSBJ02000007">
    <property type="protein sequence ID" value="OAQ61781.2"/>
    <property type="molecule type" value="Genomic_DNA"/>
</dbReference>
<sequence>MWTCSQLYEQHKPALTATRKSDRIHDDSVLLQHSSNHITIQQFRLITAPAQSPNNNYLQNLAFPKYLSIRFVTTAMSMSTIRTCIKLNPLYIANPANTGTQRSIRNLEQVIRRHHC</sequence>
<reference evidence="1 2" key="1">
    <citation type="journal article" date="2016" name="PLoS Pathog.">
        <title>Biosynthesis of antibiotic leucinostatins in bio-control fungus Purpureocillium lilacinum and their inhibition on phytophthora revealed by genome mining.</title>
        <authorList>
            <person name="Wang G."/>
            <person name="Liu Z."/>
            <person name="Lin R."/>
            <person name="Li E."/>
            <person name="Mao Z."/>
            <person name="Ling J."/>
            <person name="Yang Y."/>
            <person name="Yin W.B."/>
            <person name="Xie B."/>
        </authorList>
    </citation>
    <scope>NUCLEOTIDE SEQUENCE [LARGE SCALE GENOMIC DNA]</scope>
    <source>
        <strain evidence="1">170</strain>
    </source>
</reference>
<evidence type="ECO:0000313" key="2">
    <source>
        <dbReference type="Proteomes" id="UP000078397"/>
    </source>
</evidence>
<dbReference type="KEGG" id="pchm:VFPPC_09570"/>
<protein>
    <submittedName>
        <fullName evidence="1">Uncharacterized protein</fullName>
    </submittedName>
</protein>
<comment type="caution">
    <text evidence="1">The sequence shown here is derived from an EMBL/GenBank/DDBJ whole genome shotgun (WGS) entry which is preliminary data.</text>
</comment>
<dbReference type="AlphaFoldDB" id="A0A179F917"/>
<gene>
    <name evidence="1" type="ORF">VFPPC_09570</name>
</gene>
<accession>A0A179F917</accession>
<keyword evidence="2" id="KW-1185">Reference proteome</keyword>
<dbReference type="GeneID" id="28852080"/>
<dbReference type="RefSeq" id="XP_018139485.2">
    <property type="nucleotide sequence ID" value="XM_018288086.2"/>
</dbReference>
<name>A0A179F917_METCM</name>
<dbReference type="Proteomes" id="UP000078397">
    <property type="component" value="Unassembled WGS sequence"/>
</dbReference>
<evidence type="ECO:0000313" key="1">
    <source>
        <dbReference type="EMBL" id="OAQ61781.2"/>
    </source>
</evidence>